<evidence type="ECO:0000256" key="1">
    <source>
        <dbReference type="ARBA" id="ARBA00023125"/>
    </source>
</evidence>
<dbReference type="PROSITE" id="PS50110">
    <property type="entry name" value="RESPONSE_REGULATORY"/>
    <property type="match status" value="1"/>
</dbReference>
<dbReference type="Pfam" id="PF00072">
    <property type="entry name" value="Response_reg"/>
    <property type="match status" value="1"/>
</dbReference>
<dbReference type="RefSeq" id="WP_188543771.1">
    <property type="nucleotide sequence ID" value="NZ_BMCU01000001.1"/>
</dbReference>
<dbReference type="AlphaFoldDB" id="A0A917CWI8"/>
<dbReference type="InterPro" id="IPR016032">
    <property type="entry name" value="Sig_transdc_resp-reg_C-effctor"/>
</dbReference>
<sequence>MHRQELGARVLRIGVVDDHHSIVRGLASIADEHEDMSVVAGAETVAELLTEVDDLDLVVLDLRLADGSSPRANVERLRDAGMKTLVYTSGDEPYLVRQAAAAGVLGVLRKSARPSEIVDAIRCAAAGEQFATMDWAAAIDSDEDFVDLPPRLRQVLELYAAGEPTSRVAAQTELSTETVNAYVGRIRAKYSAVGRPAPTKTDLYKRAIEDGWLPIPRRFRR</sequence>
<gene>
    <name evidence="4" type="ORF">GCM10007304_12520</name>
</gene>
<dbReference type="Pfam" id="PF00196">
    <property type="entry name" value="GerE"/>
    <property type="match status" value="1"/>
</dbReference>
<evidence type="ECO:0000259" key="3">
    <source>
        <dbReference type="PROSITE" id="PS50110"/>
    </source>
</evidence>
<keyword evidence="5" id="KW-1185">Reference proteome</keyword>
<dbReference type="SUPFAM" id="SSF52172">
    <property type="entry name" value="CheY-like"/>
    <property type="match status" value="1"/>
</dbReference>
<evidence type="ECO:0000313" key="4">
    <source>
        <dbReference type="EMBL" id="GGG00120.1"/>
    </source>
</evidence>
<dbReference type="SUPFAM" id="SSF46894">
    <property type="entry name" value="C-terminal effector domain of the bipartite response regulators"/>
    <property type="match status" value="1"/>
</dbReference>
<evidence type="ECO:0000256" key="2">
    <source>
        <dbReference type="PROSITE-ProRule" id="PRU00169"/>
    </source>
</evidence>
<dbReference type="SMART" id="SM00448">
    <property type="entry name" value="REC"/>
    <property type="match status" value="1"/>
</dbReference>
<organism evidence="4 5">
    <name type="scientific">Rhodococcoides trifolii</name>
    <dbReference type="NCBI Taxonomy" id="908250"/>
    <lineage>
        <taxon>Bacteria</taxon>
        <taxon>Bacillati</taxon>
        <taxon>Actinomycetota</taxon>
        <taxon>Actinomycetes</taxon>
        <taxon>Mycobacteriales</taxon>
        <taxon>Nocardiaceae</taxon>
        <taxon>Rhodococcoides</taxon>
    </lineage>
</organism>
<dbReference type="PROSITE" id="PS00622">
    <property type="entry name" value="HTH_LUXR_1"/>
    <property type="match status" value="1"/>
</dbReference>
<dbReference type="InterPro" id="IPR000792">
    <property type="entry name" value="Tscrpt_reg_LuxR_C"/>
</dbReference>
<feature type="domain" description="Response regulatory" evidence="3">
    <location>
        <begin position="12"/>
        <end position="125"/>
    </location>
</feature>
<proteinExistence type="predicted"/>
<dbReference type="Gene3D" id="3.40.50.2300">
    <property type="match status" value="1"/>
</dbReference>
<accession>A0A917CWI8</accession>
<dbReference type="GO" id="GO:0006355">
    <property type="term" value="P:regulation of DNA-templated transcription"/>
    <property type="evidence" value="ECO:0007669"/>
    <property type="project" value="InterPro"/>
</dbReference>
<dbReference type="PANTHER" id="PTHR43214">
    <property type="entry name" value="TWO-COMPONENT RESPONSE REGULATOR"/>
    <property type="match status" value="1"/>
</dbReference>
<dbReference type="InterPro" id="IPR011006">
    <property type="entry name" value="CheY-like_superfamily"/>
</dbReference>
<reference evidence="4" key="2">
    <citation type="submission" date="2020-09" db="EMBL/GenBank/DDBJ databases">
        <authorList>
            <person name="Sun Q."/>
            <person name="Sedlacek I."/>
        </authorList>
    </citation>
    <scope>NUCLEOTIDE SEQUENCE</scope>
    <source>
        <strain evidence="4">CCM 7905</strain>
    </source>
</reference>
<dbReference type="InterPro" id="IPR039420">
    <property type="entry name" value="WalR-like"/>
</dbReference>
<feature type="modified residue" description="4-aspartylphosphate" evidence="2">
    <location>
        <position position="61"/>
    </location>
</feature>
<comment type="caution">
    <text evidence="4">The sequence shown here is derived from an EMBL/GenBank/DDBJ whole genome shotgun (WGS) entry which is preliminary data.</text>
</comment>
<dbReference type="SMART" id="SM00421">
    <property type="entry name" value="HTH_LUXR"/>
    <property type="match status" value="1"/>
</dbReference>
<keyword evidence="2" id="KW-0597">Phosphoprotein</keyword>
<dbReference type="EMBL" id="BMCU01000001">
    <property type="protein sequence ID" value="GGG00120.1"/>
    <property type="molecule type" value="Genomic_DNA"/>
</dbReference>
<dbReference type="GO" id="GO:0000160">
    <property type="term" value="P:phosphorelay signal transduction system"/>
    <property type="evidence" value="ECO:0007669"/>
    <property type="project" value="InterPro"/>
</dbReference>
<reference evidence="4" key="1">
    <citation type="journal article" date="2014" name="Int. J. Syst. Evol. Microbiol.">
        <title>Complete genome sequence of Corynebacterium casei LMG S-19264T (=DSM 44701T), isolated from a smear-ripened cheese.</title>
        <authorList>
            <consortium name="US DOE Joint Genome Institute (JGI-PGF)"/>
            <person name="Walter F."/>
            <person name="Albersmeier A."/>
            <person name="Kalinowski J."/>
            <person name="Ruckert C."/>
        </authorList>
    </citation>
    <scope>NUCLEOTIDE SEQUENCE</scope>
    <source>
        <strain evidence="4">CCM 7905</strain>
    </source>
</reference>
<protein>
    <recommendedName>
        <fullName evidence="3">Response regulatory domain-containing protein</fullName>
    </recommendedName>
</protein>
<name>A0A917CWI8_9NOCA</name>
<dbReference type="GO" id="GO:0003677">
    <property type="term" value="F:DNA binding"/>
    <property type="evidence" value="ECO:0007669"/>
    <property type="project" value="UniProtKB-KW"/>
</dbReference>
<dbReference type="Proteomes" id="UP000654257">
    <property type="component" value="Unassembled WGS sequence"/>
</dbReference>
<evidence type="ECO:0000313" key="5">
    <source>
        <dbReference type="Proteomes" id="UP000654257"/>
    </source>
</evidence>
<keyword evidence="1" id="KW-0238">DNA-binding</keyword>
<dbReference type="InterPro" id="IPR001789">
    <property type="entry name" value="Sig_transdc_resp-reg_receiver"/>
</dbReference>